<evidence type="ECO:0000256" key="1">
    <source>
        <dbReference type="SAM" id="MobiDB-lite"/>
    </source>
</evidence>
<evidence type="ECO:0000313" key="2">
    <source>
        <dbReference type="EMBL" id="HGS88456.1"/>
    </source>
</evidence>
<protein>
    <submittedName>
        <fullName evidence="2">Uncharacterized protein</fullName>
    </submittedName>
</protein>
<reference evidence="2" key="1">
    <citation type="journal article" date="2020" name="mSystems">
        <title>Genome- and Community-Level Interaction Insights into Carbon Utilization and Element Cycling Functions of Hydrothermarchaeota in Hydrothermal Sediment.</title>
        <authorList>
            <person name="Zhou Z."/>
            <person name="Liu Y."/>
            <person name="Xu W."/>
            <person name="Pan J."/>
            <person name="Luo Z.H."/>
            <person name="Li M."/>
        </authorList>
    </citation>
    <scope>NUCLEOTIDE SEQUENCE [LARGE SCALE GENOMIC DNA]</scope>
    <source>
        <strain evidence="2">SpSt-556</strain>
    </source>
</reference>
<name>A0A7C4L0U3_9CHLR</name>
<feature type="compositionally biased region" description="Pro residues" evidence="1">
    <location>
        <begin position="75"/>
        <end position="87"/>
    </location>
</feature>
<sequence>MPHQHRLIWIMLMGLGLIALALLTACQPSQPLTPTEDIQATALSMAQTALFPTPSPTQAFTPILPPTPTSTFTPTPTPPPTETPTPSPEFTSLRFIGVTASYNGVSLIIEIPNLQRVYTLTINGIKYPCQMVDTVPNRLFCNGLAKPPFDQAVRLSLHDPDSDEVVYEMTTSIAGNLLKTPAPRGYYDANCPQRGLDVKCEMECRIPPEGGPCVVASCYDSCGLYFSVHTCPENVDVYPALCTEEQWAEMKARYNIP</sequence>
<gene>
    <name evidence="2" type="ORF">ENT17_12705</name>
</gene>
<comment type="caution">
    <text evidence="2">The sequence shown here is derived from an EMBL/GenBank/DDBJ whole genome shotgun (WGS) entry which is preliminary data.</text>
</comment>
<dbReference type="AlphaFoldDB" id="A0A7C4L0U3"/>
<feature type="region of interest" description="Disordered" evidence="1">
    <location>
        <begin position="64"/>
        <end position="89"/>
    </location>
</feature>
<organism evidence="2">
    <name type="scientific">Bellilinea caldifistulae</name>
    <dbReference type="NCBI Taxonomy" id="360411"/>
    <lineage>
        <taxon>Bacteria</taxon>
        <taxon>Bacillati</taxon>
        <taxon>Chloroflexota</taxon>
        <taxon>Anaerolineae</taxon>
        <taxon>Anaerolineales</taxon>
        <taxon>Anaerolineaceae</taxon>
        <taxon>Bellilinea</taxon>
    </lineage>
</organism>
<accession>A0A7C4L0U3</accession>
<dbReference type="PROSITE" id="PS51257">
    <property type="entry name" value="PROKAR_LIPOPROTEIN"/>
    <property type="match status" value="1"/>
</dbReference>
<dbReference type="EMBL" id="DSXR01000127">
    <property type="protein sequence ID" value="HGS88456.1"/>
    <property type="molecule type" value="Genomic_DNA"/>
</dbReference>
<proteinExistence type="predicted"/>